<organism evidence="3 4">
    <name type="scientific">Nocardioides mangrovi</name>
    <dbReference type="NCBI Taxonomy" id="2874580"/>
    <lineage>
        <taxon>Bacteria</taxon>
        <taxon>Bacillati</taxon>
        <taxon>Actinomycetota</taxon>
        <taxon>Actinomycetes</taxon>
        <taxon>Propionibacteriales</taxon>
        <taxon>Nocardioidaceae</taxon>
        <taxon>Nocardioides</taxon>
    </lineage>
</organism>
<keyword evidence="4" id="KW-1185">Reference proteome</keyword>
<evidence type="ECO:0000256" key="1">
    <source>
        <dbReference type="SAM" id="MobiDB-lite"/>
    </source>
</evidence>
<accession>A0ABS7UCU3</accession>
<comment type="caution">
    <text evidence="3">The sequence shown here is derived from an EMBL/GenBank/DDBJ whole genome shotgun (WGS) entry which is preliminary data.</text>
</comment>
<dbReference type="PROSITE" id="PS51257">
    <property type="entry name" value="PROKAR_LIPOPROTEIN"/>
    <property type="match status" value="1"/>
</dbReference>
<feature type="signal peptide" evidence="2">
    <location>
        <begin position="1"/>
        <end position="29"/>
    </location>
</feature>
<feature type="region of interest" description="Disordered" evidence="1">
    <location>
        <begin position="35"/>
        <end position="72"/>
    </location>
</feature>
<reference evidence="3 4" key="1">
    <citation type="submission" date="2021-09" db="EMBL/GenBank/DDBJ databases">
        <title>Whole genome sequence of Nocardioides sp. GBK3QG-3.</title>
        <authorList>
            <person name="Tuo L."/>
        </authorList>
    </citation>
    <scope>NUCLEOTIDE SEQUENCE [LARGE SCALE GENOMIC DNA]</scope>
    <source>
        <strain evidence="3 4">GBK3QG-3</strain>
    </source>
</reference>
<feature type="compositionally biased region" description="Low complexity" evidence="1">
    <location>
        <begin position="35"/>
        <end position="66"/>
    </location>
</feature>
<dbReference type="RefSeq" id="WP_224122834.1">
    <property type="nucleotide sequence ID" value="NZ_JAIQZJ010000004.1"/>
</dbReference>
<evidence type="ECO:0008006" key="5">
    <source>
        <dbReference type="Google" id="ProtNLM"/>
    </source>
</evidence>
<dbReference type="Proteomes" id="UP000780875">
    <property type="component" value="Unassembled WGS sequence"/>
</dbReference>
<protein>
    <recommendedName>
        <fullName evidence="5">DUF1795 domain-containing protein</fullName>
    </recommendedName>
</protein>
<keyword evidence="2" id="KW-0732">Signal</keyword>
<evidence type="ECO:0000313" key="3">
    <source>
        <dbReference type="EMBL" id="MBZ5738462.1"/>
    </source>
</evidence>
<feature type="chain" id="PRO_5046504721" description="DUF1795 domain-containing protein" evidence="2">
    <location>
        <begin position="30"/>
        <end position="212"/>
    </location>
</feature>
<name>A0ABS7UCU3_9ACTN</name>
<evidence type="ECO:0000313" key="4">
    <source>
        <dbReference type="Proteomes" id="UP000780875"/>
    </source>
</evidence>
<dbReference type="EMBL" id="JAIQZJ010000004">
    <property type="protein sequence ID" value="MBZ5738462.1"/>
    <property type="molecule type" value="Genomic_DNA"/>
</dbReference>
<evidence type="ECO:0000256" key="2">
    <source>
        <dbReference type="SAM" id="SignalP"/>
    </source>
</evidence>
<sequence length="212" mass="21463">MKLARGPRGPRRRPARAGVPVLVTGLALAAVLTACGSDGSDPSADPTPTSSSSGAGSSAPTSESPSVDPATGLELTHGALTVHVPEGWTRGNSVGTLQVSADAPQRRGYLAIGKIPAVDPDESVMSQGKFAATHGGGWKKGSVTIEPIVSLGGEPAYHISGIEEGLGPADQVGLVHDGVAYTLNFDRDFGDGTQEEWAQIIASVLASASWSG</sequence>
<gene>
    <name evidence="3" type="ORF">K8U61_09850</name>
</gene>
<proteinExistence type="predicted"/>